<dbReference type="AlphaFoldDB" id="A0A391NSC6"/>
<organism evidence="2 3">
    <name type="scientific">Kipferlia bialata</name>
    <dbReference type="NCBI Taxonomy" id="797122"/>
    <lineage>
        <taxon>Eukaryota</taxon>
        <taxon>Metamonada</taxon>
        <taxon>Carpediemonas-like organisms</taxon>
        <taxon>Kipferlia</taxon>
    </lineage>
</organism>
<gene>
    <name evidence="2" type="ORF">KIPB_013689</name>
</gene>
<comment type="caution">
    <text evidence="2">The sequence shown here is derived from an EMBL/GenBank/DDBJ whole genome shotgun (WGS) entry which is preliminary data.</text>
</comment>
<evidence type="ECO:0000256" key="1">
    <source>
        <dbReference type="SAM" id="Coils"/>
    </source>
</evidence>
<keyword evidence="3" id="KW-1185">Reference proteome</keyword>
<feature type="coiled-coil region" evidence="1">
    <location>
        <begin position="32"/>
        <end position="76"/>
    </location>
</feature>
<name>A0A391NSC6_9EUKA</name>
<dbReference type="Proteomes" id="UP000265618">
    <property type="component" value="Unassembled WGS sequence"/>
</dbReference>
<reference evidence="2 3" key="1">
    <citation type="journal article" date="2018" name="PLoS ONE">
        <title>The draft genome of Kipferlia bialata reveals reductive genome evolution in fornicate parasites.</title>
        <authorList>
            <person name="Tanifuji G."/>
            <person name="Takabayashi S."/>
            <person name="Kume K."/>
            <person name="Takagi M."/>
            <person name="Nakayama T."/>
            <person name="Kamikawa R."/>
            <person name="Inagaki Y."/>
            <person name="Hashimoto T."/>
        </authorList>
    </citation>
    <scope>NUCLEOTIDE SEQUENCE [LARGE SCALE GENOMIC DNA]</scope>
    <source>
        <strain evidence="2">NY0173</strain>
    </source>
</reference>
<dbReference type="EMBL" id="BDIP01006638">
    <property type="protein sequence ID" value="GCA64241.1"/>
    <property type="molecule type" value="Genomic_DNA"/>
</dbReference>
<evidence type="ECO:0000313" key="2">
    <source>
        <dbReference type="EMBL" id="GCA64241.1"/>
    </source>
</evidence>
<sequence>MLVLVSGAVVVVGTLLLACVLYISRRETDPVVAALKRDVRDAEKRMRLATLEVNKAQTERETAKAAKEAADDAKAQLVKAHTAQTRAYKDERAHLTK</sequence>
<keyword evidence="1" id="KW-0175">Coiled coil</keyword>
<feature type="non-terminal residue" evidence="2">
    <location>
        <position position="97"/>
    </location>
</feature>
<accession>A0A391NSC6</accession>
<evidence type="ECO:0000313" key="3">
    <source>
        <dbReference type="Proteomes" id="UP000265618"/>
    </source>
</evidence>
<proteinExistence type="predicted"/>
<protein>
    <submittedName>
        <fullName evidence="2">Uncharacterized protein</fullName>
    </submittedName>
</protein>